<evidence type="ECO:0000256" key="4">
    <source>
        <dbReference type="ARBA" id="ARBA00022475"/>
    </source>
</evidence>
<evidence type="ECO:0000256" key="1">
    <source>
        <dbReference type="ARBA" id="ARBA00004651"/>
    </source>
</evidence>
<evidence type="ECO:0000256" key="2">
    <source>
        <dbReference type="ARBA" id="ARBA00009765"/>
    </source>
</evidence>
<keyword evidence="3 12" id="KW-0813">Transport</keyword>
<dbReference type="GO" id="GO:0050897">
    <property type="term" value="F:cobalt ion binding"/>
    <property type="evidence" value="ECO:0007669"/>
    <property type="project" value="TreeGrafter"/>
</dbReference>
<comment type="function">
    <text evidence="11">Mediates influx of magnesium ions. Alternates between open and closed states. Activated by low cytoplasmic Mg(2+) levels. Inactive when cytoplasmic Mg(2+) levels are high.</text>
</comment>
<dbReference type="Proteomes" id="UP000244193">
    <property type="component" value="Chromosome"/>
</dbReference>
<dbReference type="Gene3D" id="3.30.460.20">
    <property type="entry name" value="CorA soluble domain-like"/>
    <property type="match status" value="1"/>
</dbReference>
<keyword evidence="7 12" id="KW-1133">Transmembrane helix</keyword>
<dbReference type="OrthoDB" id="9803416at2"/>
<accession>A0A2S0RH30</accession>
<evidence type="ECO:0000256" key="9">
    <source>
        <dbReference type="ARBA" id="ARBA00023136"/>
    </source>
</evidence>
<dbReference type="GO" id="GO:0015087">
    <property type="term" value="F:cobalt ion transmembrane transporter activity"/>
    <property type="evidence" value="ECO:0007669"/>
    <property type="project" value="UniProtKB-UniRule"/>
</dbReference>
<evidence type="ECO:0000256" key="11">
    <source>
        <dbReference type="ARBA" id="ARBA00045497"/>
    </source>
</evidence>
<gene>
    <name evidence="12 13" type="primary">corA</name>
    <name evidence="13" type="ORF">HYN48_11150</name>
</gene>
<dbReference type="FunFam" id="1.20.58.340:FF:000004">
    <property type="entry name" value="Magnesium transport protein CorA"/>
    <property type="match status" value="1"/>
</dbReference>
<evidence type="ECO:0000256" key="6">
    <source>
        <dbReference type="ARBA" id="ARBA00022842"/>
    </source>
</evidence>
<dbReference type="KEGG" id="fmg:HYN48_11150"/>
<evidence type="ECO:0000313" key="14">
    <source>
        <dbReference type="Proteomes" id="UP000244193"/>
    </source>
</evidence>
<dbReference type="GO" id="GO:0005886">
    <property type="term" value="C:plasma membrane"/>
    <property type="evidence" value="ECO:0007669"/>
    <property type="project" value="UniProtKB-SubCell"/>
</dbReference>
<evidence type="ECO:0000256" key="12">
    <source>
        <dbReference type="RuleBase" id="RU362010"/>
    </source>
</evidence>
<keyword evidence="8 12" id="KW-0406">Ion transport</keyword>
<evidence type="ECO:0000256" key="8">
    <source>
        <dbReference type="ARBA" id="ARBA00023065"/>
    </source>
</evidence>
<organism evidence="13 14">
    <name type="scientific">Flavobacterium magnum</name>
    <dbReference type="NCBI Taxonomy" id="2162713"/>
    <lineage>
        <taxon>Bacteria</taxon>
        <taxon>Pseudomonadati</taxon>
        <taxon>Bacteroidota</taxon>
        <taxon>Flavobacteriia</taxon>
        <taxon>Flavobacteriales</taxon>
        <taxon>Flavobacteriaceae</taxon>
        <taxon>Flavobacterium</taxon>
    </lineage>
</organism>
<dbReference type="SUPFAM" id="SSF144083">
    <property type="entry name" value="Magnesium transport protein CorA, transmembrane region"/>
    <property type="match status" value="1"/>
</dbReference>
<reference evidence="13 14" key="1">
    <citation type="submission" date="2018-04" db="EMBL/GenBank/DDBJ databases">
        <title>Genome sequencing of Flavobacterium sp. HYN0048.</title>
        <authorList>
            <person name="Yi H."/>
            <person name="Baek C."/>
        </authorList>
    </citation>
    <scope>NUCLEOTIDE SEQUENCE [LARGE SCALE GENOMIC DNA]</scope>
    <source>
        <strain evidence="13 14">HYN0048</strain>
    </source>
</reference>
<name>A0A2S0RH30_9FLAO</name>
<feature type="transmembrane region" description="Helical" evidence="12">
    <location>
        <begin position="303"/>
        <end position="323"/>
    </location>
</feature>
<feature type="transmembrane region" description="Helical" evidence="12">
    <location>
        <begin position="335"/>
        <end position="354"/>
    </location>
</feature>
<dbReference type="InterPro" id="IPR004488">
    <property type="entry name" value="Mg/Co-transport_prot_CorA"/>
</dbReference>
<keyword evidence="6 12" id="KW-0460">Magnesium</keyword>
<evidence type="ECO:0000313" key="13">
    <source>
        <dbReference type="EMBL" id="AWA30600.1"/>
    </source>
</evidence>
<keyword evidence="9 12" id="KW-0472">Membrane</keyword>
<keyword evidence="5 12" id="KW-0812">Transmembrane</keyword>
<dbReference type="PANTHER" id="PTHR46494:SF1">
    <property type="entry name" value="CORA FAMILY METAL ION TRANSPORTER (EUROFUNG)"/>
    <property type="match status" value="1"/>
</dbReference>
<evidence type="ECO:0000256" key="10">
    <source>
        <dbReference type="ARBA" id="ARBA00034269"/>
    </source>
</evidence>
<dbReference type="InterPro" id="IPR045863">
    <property type="entry name" value="CorA_TM1_TM2"/>
</dbReference>
<evidence type="ECO:0000256" key="3">
    <source>
        <dbReference type="ARBA" id="ARBA00022448"/>
    </source>
</evidence>
<dbReference type="GO" id="GO:0000287">
    <property type="term" value="F:magnesium ion binding"/>
    <property type="evidence" value="ECO:0007669"/>
    <property type="project" value="TreeGrafter"/>
</dbReference>
<keyword evidence="14" id="KW-1185">Reference proteome</keyword>
<dbReference type="GO" id="GO:0015095">
    <property type="term" value="F:magnesium ion transmembrane transporter activity"/>
    <property type="evidence" value="ECO:0007669"/>
    <property type="project" value="UniProtKB-UniRule"/>
</dbReference>
<keyword evidence="4 12" id="KW-1003">Cell membrane</keyword>
<comment type="catalytic activity">
    <reaction evidence="10">
        <text>Mg(2+)(in) = Mg(2+)(out)</text>
        <dbReference type="Rhea" id="RHEA:29827"/>
        <dbReference type="ChEBI" id="CHEBI:18420"/>
    </reaction>
</comment>
<sequence>MKRIKYSKVRKVQQNFYEYTGSYKSDPVEMQLFVYDEEGFEEYKNVTIDRLRKECEDPQQQHDVKWLNIHGLHDTELIREIGDVLQIEPFMISDVLNVLRRAKIEEYDDMLFFSIKSILEEQDAKSIRIEQVSFFLTDNLIVSFQERKSDFFAHIRERIRTGGGIVRKKKNDYLLYLMLDAIIENFFITIENYEFDIEKLLIEAQKSHRAEFLGMIEHQRENLNYLKRAILPLRDALYTLKSIKDDDEFDGIEKSNYTFFARLHQKTLEILEQIEYDMNNLESASNIFYSSQAQKMNQIMKTLTIFSVIFMPLTFIVGVYGMNFENMPELKTKNGYFIVLGVMFVTVVFMVYYFRRKKWF</sequence>
<dbReference type="CDD" id="cd12828">
    <property type="entry name" value="TmCorA-like_1"/>
    <property type="match status" value="1"/>
</dbReference>
<protein>
    <recommendedName>
        <fullName evidence="12">Magnesium transport protein CorA</fullName>
    </recommendedName>
</protein>
<dbReference type="RefSeq" id="WP_108371721.1">
    <property type="nucleotide sequence ID" value="NZ_CP028811.1"/>
</dbReference>
<dbReference type="Gene3D" id="1.20.58.340">
    <property type="entry name" value="Magnesium transport protein CorA, transmembrane region"/>
    <property type="match status" value="2"/>
</dbReference>
<dbReference type="Pfam" id="PF01544">
    <property type="entry name" value="CorA"/>
    <property type="match status" value="1"/>
</dbReference>
<comment type="subcellular location">
    <subcellularLocation>
        <location evidence="1">Cell membrane</location>
        <topology evidence="1">Multi-pass membrane protein</topology>
    </subcellularLocation>
    <subcellularLocation>
        <location evidence="12">Membrane</location>
        <topology evidence="12">Multi-pass membrane protein</topology>
    </subcellularLocation>
</comment>
<dbReference type="SUPFAM" id="SSF143865">
    <property type="entry name" value="CorA soluble domain-like"/>
    <property type="match status" value="1"/>
</dbReference>
<dbReference type="EMBL" id="CP028811">
    <property type="protein sequence ID" value="AWA30600.1"/>
    <property type="molecule type" value="Genomic_DNA"/>
</dbReference>
<dbReference type="AlphaFoldDB" id="A0A2S0RH30"/>
<evidence type="ECO:0000256" key="5">
    <source>
        <dbReference type="ARBA" id="ARBA00022692"/>
    </source>
</evidence>
<evidence type="ECO:0000256" key="7">
    <source>
        <dbReference type="ARBA" id="ARBA00022989"/>
    </source>
</evidence>
<dbReference type="InterPro" id="IPR045861">
    <property type="entry name" value="CorA_cytoplasmic_dom"/>
</dbReference>
<dbReference type="PANTHER" id="PTHR46494">
    <property type="entry name" value="CORA FAMILY METAL ION TRANSPORTER (EUROFUNG)"/>
    <property type="match status" value="1"/>
</dbReference>
<proteinExistence type="inferred from homology"/>
<dbReference type="InterPro" id="IPR002523">
    <property type="entry name" value="MgTranspt_CorA/ZnTranspt_ZntB"/>
</dbReference>
<comment type="similarity">
    <text evidence="2 12">Belongs to the CorA metal ion transporter (MIT) (TC 1.A.35) family.</text>
</comment>
<dbReference type="NCBIfam" id="TIGR00383">
    <property type="entry name" value="corA"/>
    <property type="match status" value="1"/>
</dbReference>